<dbReference type="EMBL" id="OIVN01006187">
    <property type="protein sequence ID" value="SPD27313.1"/>
    <property type="molecule type" value="Genomic_DNA"/>
</dbReference>
<dbReference type="AlphaFoldDB" id="A0A2N9IT44"/>
<proteinExistence type="predicted"/>
<gene>
    <name evidence="1" type="ORF">FSB_LOCUS55195</name>
</gene>
<name>A0A2N9IT44_FAGSY</name>
<protein>
    <submittedName>
        <fullName evidence="1">Uncharacterized protein</fullName>
    </submittedName>
</protein>
<evidence type="ECO:0000313" key="1">
    <source>
        <dbReference type="EMBL" id="SPD27313.1"/>
    </source>
</evidence>
<reference evidence="1" key="1">
    <citation type="submission" date="2018-02" db="EMBL/GenBank/DDBJ databases">
        <authorList>
            <person name="Cohen D.B."/>
            <person name="Kent A.D."/>
        </authorList>
    </citation>
    <scope>NUCLEOTIDE SEQUENCE</scope>
</reference>
<sequence length="388" mass="45371">MDDTEDVSCKKLKFEPVKRISETVRRLAKGKNVVTRRIKEIKKIARDKEGRKQMARLKKEEDNSTMMIIDAEAEEETKIEDSRVVKLVEKLGFVYHCCGLCLGWKEMVDIEVTVANKSLINILVFSDLTYHPWMLTLVHGPHTEKKGGRCFVESSRGELRNFLDSCSLIDLGYKGNSFTWTNKRLRRDNIKERFEEAWTRDNNCFRVIKKAWIDRSGSLPQKSLIKRIKNVKVQLSWWNKFVFALIQRRLKEVSEELGNVQSLDATIENGLKEARLQKEYDECLRREEMMWRQKSRVTWLTTPDLNTKIFHITTLVRRRRNRICFLKDGVGLWVGSSLEENEELCSIPTTLEIKEAIFSMGSLKAPGLDGLPPLFFKHYWEIVKKGSY</sequence>
<accession>A0A2N9IT44</accession>
<organism evidence="1">
    <name type="scientific">Fagus sylvatica</name>
    <name type="common">Beechnut</name>
    <dbReference type="NCBI Taxonomy" id="28930"/>
    <lineage>
        <taxon>Eukaryota</taxon>
        <taxon>Viridiplantae</taxon>
        <taxon>Streptophyta</taxon>
        <taxon>Embryophyta</taxon>
        <taxon>Tracheophyta</taxon>
        <taxon>Spermatophyta</taxon>
        <taxon>Magnoliopsida</taxon>
        <taxon>eudicotyledons</taxon>
        <taxon>Gunneridae</taxon>
        <taxon>Pentapetalae</taxon>
        <taxon>rosids</taxon>
        <taxon>fabids</taxon>
        <taxon>Fagales</taxon>
        <taxon>Fagaceae</taxon>
        <taxon>Fagus</taxon>
    </lineage>
</organism>